<dbReference type="PANTHER" id="PTHR41523:SF8">
    <property type="entry name" value="ETHYLENE RESPONSE SENSOR PROTEIN"/>
    <property type="match status" value="1"/>
</dbReference>
<feature type="region of interest" description="Disordered" evidence="8">
    <location>
        <begin position="572"/>
        <end position="599"/>
    </location>
</feature>
<proteinExistence type="predicted"/>
<dbReference type="Pfam" id="PF07568">
    <property type="entry name" value="HisKA_2"/>
    <property type="match status" value="1"/>
</dbReference>
<evidence type="ECO:0000313" key="12">
    <source>
        <dbReference type="Proteomes" id="UP000597459"/>
    </source>
</evidence>
<gene>
    <name evidence="11" type="ORF">GOB87_09885</name>
</gene>
<feature type="transmembrane region" description="Helical" evidence="9">
    <location>
        <begin position="26"/>
        <end position="46"/>
    </location>
</feature>
<feature type="domain" description="Histidine kinase" evidence="10">
    <location>
        <begin position="382"/>
        <end position="573"/>
    </location>
</feature>
<evidence type="ECO:0000256" key="1">
    <source>
        <dbReference type="ARBA" id="ARBA00000085"/>
    </source>
</evidence>
<name>A0A967EHU5_9PROT</name>
<keyword evidence="7" id="KW-0067">ATP-binding</keyword>
<dbReference type="InterPro" id="IPR003594">
    <property type="entry name" value="HATPase_dom"/>
</dbReference>
<evidence type="ECO:0000256" key="9">
    <source>
        <dbReference type="SAM" id="Phobius"/>
    </source>
</evidence>
<feature type="transmembrane region" description="Helical" evidence="9">
    <location>
        <begin position="260"/>
        <end position="278"/>
    </location>
</feature>
<dbReference type="SUPFAM" id="SSF55874">
    <property type="entry name" value="ATPase domain of HSP90 chaperone/DNA topoisomerase II/histidine kinase"/>
    <property type="match status" value="1"/>
</dbReference>
<comment type="caution">
    <text evidence="11">The sequence shown here is derived from an EMBL/GenBank/DDBJ whole genome shotgun (WGS) entry which is preliminary data.</text>
</comment>
<keyword evidence="5" id="KW-0547">Nucleotide-binding</keyword>
<evidence type="ECO:0000256" key="6">
    <source>
        <dbReference type="ARBA" id="ARBA00022777"/>
    </source>
</evidence>
<dbReference type="PANTHER" id="PTHR41523">
    <property type="entry name" value="TWO-COMPONENT SYSTEM SENSOR PROTEIN"/>
    <property type="match status" value="1"/>
</dbReference>
<dbReference type="RefSeq" id="WP_166316025.1">
    <property type="nucleotide sequence ID" value="NZ_WOTH01000019.1"/>
</dbReference>
<reference evidence="11" key="1">
    <citation type="submission" date="2019-11" db="EMBL/GenBank/DDBJ databases">
        <title>Description of new Acetobacter species.</title>
        <authorList>
            <person name="Cleenwerck I."/>
            <person name="Sombolestani A.S."/>
        </authorList>
    </citation>
    <scope>NUCLEOTIDE SEQUENCE</scope>
    <source>
        <strain evidence="11">LMG 1626</strain>
    </source>
</reference>
<dbReference type="PRINTS" id="PR00344">
    <property type="entry name" value="BCTRLSENSOR"/>
</dbReference>
<keyword evidence="9" id="KW-1133">Transmembrane helix</keyword>
<evidence type="ECO:0000256" key="3">
    <source>
        <dbReference type="ARBA" id="ARBA00022553"/>
    </source>
</evidence>
<dbReference type="InterPro" id="IPR005467">
    <property type="entry name" value="His_kinase_dom"/>
</dbReference>
<evidence type="ECO:0000313" key="11">
    <source>
        <dbReference type="EMBL" id="NHO54262.1"/>
    </source>
</evidence>
<dbReference type="PROSITE" id="PS50109">
    <property type="entry name" value="HIS_KIN"/>
    <property type="match status" value="1"/>
</dbReference>
<dbReference type="InterPro" id="IPR004358">
    <property type="entry name" value="Sig_transdc_His_kin-like_C"/>
</dbReference>
<dbReference type="SMART" id="SM00387">
    <property type="entry name" value="HATPase_c"/>
    <property type="match status" value="1"/>
</dbReference>
<dbReference type="Pfam" id="PF02518">
    <property type="entry name" value="HATPase_c"/>
    <property type="match status" value="1"/>
</dbReference>
<dbReference type="Proteomes" id="UP000597459">
    <property type="component" value="Unassembled WGS sequence"/>
</dbReference>
<dbReference type="GO" id="GO:0005524">
    <property type="term" value="F:ATP binding"/>
    <property type="evidence" value="ECO:0007669"/>
    <property type="project" value="UniProtKB-KW"/>
</dbReference>
<dbReference type="InterPro" id="IPR036890">
    <property type="entry name" value="HATPase_C_sf"/>
</dbReference>
<dbReference type="GO" id="GO:0004673">
    <property type="term" value="F:protein histidine kinase activity"/>
    <property type="evidence" value="ECO:0007669"/>
    <property type="project" value="UniProtKB-EC"/>
</dbReference>
<evidence type="ECO:0000256" key="4">
    <source>
        <dbReference type="ARBA" id="ARBA00022679"/>
    </source>
</evidence>
<keyword evidence="12" id="KW-1185">Reference proteome</keyword>
<feature type="transmembrane region" description="Helical" evidence="9">
    <location>
        <begin position="290"/>
        <end position="311"/>
    </location>
</feature>
<keyword evidence="3" id="KW-0597">Phosphoprotein</keyword>
<keyword evidence="9" id="KW-0472">Membrane</keyword>
<dbReference type="Gene3D" id="3.30.450.20">
    <property type="entry name" value="PAS domain"/>
    <property type="match status" value="1"/>
</dbReference>
<protein>
    <recommendedName>
        <fullName evidence="2">histidine kinase</fullName>
        <ecNumber evidence="2">2.7.13.3</ecNumber>
    </recommendedName>
</protein>
<dbReference type="InterPro" id="IPR011495">
    <property type="entry name" value="Sig_transdc_His_kin_sub2_dim/P"/>
</dbReference>
<keyword evidence="6" id="KW-0418">Kinase</keyword>
<dbReference type="AlphaFoldDB" id="A0A967EHU5"/>
<keyword evidence="9" id="KW-0812">Transmembrane</keyword>
<evidence type="ECO:0000256" key="7">
    <source>
        <dbReference type="ARBA" id="ARBA00022840"/>
    </source>
</evidence>
<organism evidence="11 12">
    <name type="scientific">Acetobacter estunensis</name>
    <dbReference type="NCBI Taxonomy" id="104097"/>
    <lineage>
        <taxon>Bacteria</taxon>
        <taxon>Pseudomonadati</taxon>
        <taxon>Pseudomonadota</taxon>
        <taxon>Alphaproteobacteria</taxon>
        <taxon>Acetobacterales</taxon>
        <taxon>Acetobacteraceae</taxon>
        <taxon>Acetobacter</taxon>
    </lineage>
</organism>
<evidence type="ECO:0000256" key="5">
    <source>
        <dbReference type="ARBA" id="ARBA00022741"/>
    </source>
</evidence>
<dbReference type="EC" id="2.7.13.3" evidence="2"/>
<evidence type="ECO:0000256" key="2">
    <source>
        <dbReference type="ARBA" id="ARBA00012438"/>
    </source>
</evidence>
<evidence type="ECO:0000256" key="8">
    <source>
        <dbReference type="SAM" id="MobiDB-lite"/>
    </source>
</evidence>
<accession>A0A967EHU5</accession>
<keyword evidence="4" id="KW-0808">Transferase</keyword>
<sequence length="599" mass="66407">MKSWTPIARLRSSGTEHLLDSVRSRMLGVILGSVLPIAALGTVLIWQDYERLADSGNRRVAAAFWQIDSRISRDIERTRNMLRTIDQTTVDMESVWRFLRLAQSASGMRYCLLAMVDGEGRIRDSQPDPFPSAEACPGAMRDLHITEAPENSFWTERGRPYLRVVMPARHLDPQGRPTYFVAVEPVDWHFPSLAGNPSLGDRNTSVFDNVSAWFVLADGQSQPLCSGCEWSSPQADLVAQLAQQSRAHDGIPVWESRDQLSYAFGPTAGIVNLLVIARRLPAETRALQMLGGWIALVSVLLMAGLLGVMIVGRRLVTRPLHQLTDAVRTWEKTEYFDAAIGAGMPREFRQLSWTFGTATRRLARRETELRHALERQRALIAEIHHRVKNNLQIVGSLLSLQGNRSGKDDVRSALLRARERVRTLAILQRHLYVEGDLENLNMAEFLPEMGEQMMQSADDDVRARVTLELDVEPVILSPGVATPIVLIVSELVTNALAHAFPDGRYGTIRVSLAREEDRLRLEVTDDGIGLGEESGGVGLGLQLVRGFARQLSGQLAMEEGKGSRWVITCPMGEEKEPSGDGYAPETAAFGSSPLSRVGH</sequence>
<dbReference type="Gene3D" id="3.30.565.10">
    <property type="entry name" value="Histidine kinase-like ATPase, C-terminal domain"/>
    <property type="match status" value="1"/>
</dbReference>
<comment type="catalytic activity">
    <reaction evidence="1">
        <text>ATP + protein L-histidine = ADP + protein N-phospho-L-histidine.</text>
        <dbReference type="EC" id="2.7.13.3"/>
    </reaction>
</comment>
<evidence type="ECO:0000259" key="10">
    <source>
        <dbReference type="PROSITE" id="PS50109"/>
    </source>
</evidence>
<dbReference type="EMBL" id="WOTH01000019">
    <property type="protein sequence ID" value="NHO54262.1"/>
    <property type="molecule type" value="Genomic_DNA"/>
</dbReference>